<comment type="caution">
    <text evidence="2">The sequence shown here is derived from an EMBL/GenBank/DDBJ whole genome shotgun (WGS) entry which is preliminary data.</text>
</comment>
<accession>A0A9X2PPR1</accession>
<evidence type="ECO:0000313" key="3">
    <source>
        <dbReference type="Proteomes" id="UP001155144"/>
    </source>
</evidence>
<evidence type="ECO:0000313" key="1">
    <source>
        <dbReference type="EMBL" id="MCS3709727.1"/>
    </source>
</evidence>
<dbReference type="AlphaFoldDB" id="A0A9X2PPR1"/>
<dbReference type="EMBL" id="JANUAE010000004">
    <property type="protein sequence ID" value="MCS3709727.1"/>
    <property type="molecule type" value="Genomic_DNA"/>
</dbReference>
<gene>
    <name evidence="2" type="ORF">GGP45_002732</name>
    <name evidence="1" type="ORF">GGP61_001331</name>
</gene>
<dbReference type="Proteomes" id="UP001155144">
    <property type="component" value="Unassembled WGS sequence"/>
</dbReference>
<name>A0A9X2PPR1_9BACT</name>
<proteinExistence type="predicted"/>
<protein>
    <submittedName>
        <fullName evidence="2">Uncharacterized protein</fullName>
    </submittedName>
</protein>
<dbReference type="RefSeq" id="WP_118829237.1">
    <property type="nucleotide sequence ID" value="NZ_CP030361.1"/>
</dbReference>
<organism evidence="2 3">
    <name type="scientific">Salinibacter ruber</name>
    <dbReference type="NCBI Taxonomy" id="146919"/>
    <lineage>
        <taxon>Bacteria</taxon>
        <taxon>Pseudomonadati</taxon>
        <taxon>Rhodothermota</taxon>
        <taxon>Rhodothermia</taxon>
        <taxon>Rhodothermales</taxon>
        <taxon>Salinibacteraceae</taxon>
        <taxon>Salinibacter</taxon>
    </lineage>
</organism>
<dbReference type="GeneID" id="83729255"/>
<dbReference type="Proteomes" id="UP001155057">
    <property type="component" value="Unassembled WGS sequence"/>
</dbReference>
<dbReference type="EMBL" id="JANUBL010000005">
    <property type="protein sequence ID" value="MCS4122372.1"/>
    <property type="molecule type" value="Genomic_DNA"/>
</dbReference>
<sequence>MGIEIEGLDDAMEQLNEMKERAEELEGEHEVPFNELYSRSFMEDYSRYSSFDAMLEDGGFEVDTQEDFEQIPEEELDSHIRNNTSFESWEEMQETAVQEWTAKKMGWD</sequence>
<reference evidence="2" key="1">
    <citation type="submission" date="2022-08" db="EMBL/GenBank/DDBJ databases">
        <title>Genomic Encyclopedia of Type Strains, Phase V (KMG-V): Genome sequencing to study the core and pangenomes of soil and plant-associated prokaryotes.</title>
        <authorList>
            <person name="Whitman W."/>
        </authorList>
    </citation>
    <scope>NUCLEOTIDE SEQUENCE</scope>
    <source>
        <strain evidence="2">SP3026</strain>
        <strain evidence="1">SP3049</strain>
    </source>
</reference>
<evidence type="ECO:0000313" key="2">
    <source>
        <dbReference type="EMBL" id="MCS4122372.1"/>
    </source>
</evidence>